<evidence type="ECO:0000313" key="2">
    <source>
        <dbReference type="EMBL" id="MBA0855157.1"/>
    </source>
</evidence>
<accession>A0A7J9L933</accession>
<evidence type="ECO:0000256" key="1">
    <source>
        <dbReference type="SAM" id="MobiDB-lite"/>
    </source>
</evidence>
<keyword evidence="3" id="KW-1185">Reference proteome</keyword>
<proteinExistence type="predicted"/>
<dbReference type="Proteomes" id="UP000593576">
    <property type="component" value="Unassembled WGS sequence"/>
</dbReference>
<sequence length="82" mass="9377">MEGKGKLPLEGKRGRIDGTNGTKLDEHKSVFAWEGDFWRWLLAWENERVKQGIKIRKGLNGSKTELWAGNRNQSLSGNTYVM</sequence>
<gene>
    <name evidence="2" type="ORF">Goshw_009992</name>
</gene>
<dbReference type="AlphaFoldDB" id="A0A7J9L933"/>
<feature type="compositionally biased region" description="Basic and acidic residues" evidence="1">
    <location>
        <begin position="1"/>
        <end position="16"/>
    </location>
</feature>
<name>A0A7J9L933_GOSSC</name>
<protein>
    <submittedName>
        <fullName evidence="2">Uncharacterized protein</fullName>
    </submittedName>
</protein>
<reference evidence="2 3" key="1">
    <citation type="journal article" date="2019" name="Genome Biol. Evol.">
        <title>Insights into the evolution of the New World diploid cottons (Gossypium, subgenus Houzingenia) based on genome sequencing.</title>
        <authorList>
            <person name="Grover C.E."/>
            <person name="Arick M.A. 2nd"/>
            <person name="Thrash A."/>
            <person name="Conover J.L."/>
            <person name="Sanders W.S."/>
            <person name="Peterson D.G."/>
            <person name="Frelichowski J.E."/>
            <person name="Scheffler J.A."/>
            <person name="Scheffler B.E."/>
            <person name="Wendel J.F."/>
        </authorList>
    </citation>
    <scope>NUCLEOTIDE SEQUENCE [LARGE SCALE GENOMIC DNA]</scope>
    <source>
        <strain evidence="2">1</strain>
        <tissue evidence="2">Leaf</tissue>
    </source>
</reference>
<dbReference type="EMBL" id="JABFAF010000005">
    <property type="protein sequence ID" value="MBA0855157.1"/>
    <property type="molecule type" value="Genomic_DNA"/>
</dbReference>
<comment type="caution">
    <text evidence="2">The sequence shown here is derived from an EMBL/GenBank/DDBJ whole genome shotgun (WGS) entry which is preliminary data.</text>
</comment>
<evidence type="ECO:0000313" key="3">
    <source>
        <dbReference type="Proteomes" id="UP000593576"/>
    </source>
</evidence>
<organism evidence="2 3">
    <name type="scientific">Gossypium schwendimanii</name>
    <name type="common">Cotton</name>
    <dbReference type="NCBI Taxonomy" id="34291"/>
    <lineage>
        <taxon>Eukaryota</taxon>
        <taxon>Viridiplantae</taxon>
        <taxon>Streptophyta</taxon>
        <taxon>Embryophyta</taxon>
        <taxon>Tracheophyta</taxon>
        <taxon>Spermatophyta</taxon>
        <taxon>Magnoliopsida</taxon>
        <taxon>eudicotyledons</taxon>
        <taxon>Gunneridae</taxon>
        <taxon>Pentapetalae</taxon>
        <taxon>rosids</taxon>
        <taxon>malvids</taxon>
        <taxon>Malvales</taxon>
        <taxon>Malvaceae</taxon>
        <taxon>Malvoideae</taxon>
        <taxon>Gossypium</taxon>
    </lineage>
</organism>
<feature type="region of interest" description="Disordered" evidence="1">
    <location>
        <begin position="1"/>
        <end position="20"/>
    </location>
</feature>